<protein>
    <submittedName>
        <fullName evidence="1 3">Uncharacterized protein</fullName>
    </submittedName>
</protein>
<evidence type="ECO:0000313" key="3">
    <source>
        <dbReference type="WBParaSite" id="ECPE_0000988001-mRNA-1"/>
    </source>
</evidence>
<reference evidence="1 2" key="2">
    <citation type="submission" date="2018-11" db="EMBL/GenBank/DDBJ databases">
        <authorList>
            <consortium name="Pathogen Informatics"/>
        </authorList>
    </citation>
    <scope>NUCLEOTIDE SEQUENCE [LARGE SCALE GENOMIC DNA]</scope>
    <source>
        <strain evidence="1 2">Egypt</strain>
    </source>
</reference>
<dbReference type="Proteomes" id="UP000272942">
    <property type="component" value="Unassembled WGS sequence"/>
</dbReference>
<evidence type="ECO:0000313" key="2">
    <source>
        <dbReference type="Proteomes" id="UP000272942"/>
    </source>
</evidence>
<dbReference type="OrthoDB" id="6257838at2759"/>
<dbReference type="EMBL" id="UZAN01048063">
    <property type="protein sequence ID" value="VDP86070.1"/>
    <property type="molecule type" value="Genomic_DNA"/>
</dbReference>
<name>A0A183ASB4_9TREM</name>
<dbReference type="PANTHER" id="PTHR33395">
    <property type="entry name" value="TRANSCRIPTASE, PUTATIVE-RELATED-RELATED"/>
    <property type="match status" value="1"/>
</dbReference>
<dbReference type="PANTHER" id="PTHR33395:SF22">
    <property type="entry name" value="REVERSE TRANSCRIPTASE DOMAIN-CONTAINING PROTEIN"/>
    <property type="match status" value="1"/>
</dbReference>
<proteinExistence type="predicted"/>
<organism evidence="3">
    <name type="scientific">Echinostoma caproni</name>
    <dbReference type="NCBI Taxonomy" id="27848"/>
    <lineage>
        <taxon>Eukaryota</taxon>
        <taxon>Metazoa</taxon>
        <taxon>Spiralia</taxon>
        <taxon>Lophotrochozoa</taxon>
        <taxon>Platyhelminthes</taxon>
        <taxon>Trematoda</taxon>
        <taxon>Digenea</taxon>
        <taxon>Plagiorchiida</taxon>
        <taxon>Echinostomata</taxon>
        <taxon>Echinostomatoidea</taxon>
        <taxon>Echinostomatidae</taxon>
        <taxon>Echinostoma</taxon>
    </lineage>
</organism>
<evidence type="ECO:0000313" key="1">
    <source>
        <dbReference type="EMBL" id="VDP86070.1"/>
    </source>
</evidence>
<dbReference type="WBParaSite" id="ECPE_0000988001-mRNA-1">
    <property type="protein sequence ID" value="ECPE_0000988001-mRNA-1"/>
    <property type="gene ID" value="ECPE_0000988001"/>
</dbReference>
<accession>A0A183ASB4</accession>
<sequence length="287" mass="30929">MAALQPATPPLDPSSSLELCRLPLLTSDSSFLCDVSHQVPRPLVPEPMRRLVFDALQGLSHPGVRATQKLISQRSHWAIDAAKIKVQAGELEWFPSLENDTPALETIDEPKVLQQQGSQIQIQVSNFITLKRATFDIPPLKINGARAETDVTKAEAFAQHYASTYTTDTSPSPRLSCSATLLSWQAISVDEVRDALSALKAYKSLGPDGLHPIVLKELALIFALTFAVLFGKSLPEGRLPADWKSAVPVVAGNGTTPITTVELPGSRSTVGITNSQVQEPGRPLAKA</sequence>
<gene>
    <name evidence="1" type="ORF">ECPE_LOCUS9849</name>
</gene>
<keyword evidence="2" id="KW-1185">Reference proteome</keyword>
<reference evidence="3" key="1">
    <citation type="submission" date="2016-06" db="UniProtKB">
        <authorList>
            <consortium name="WormBaseParasite"/>
        </authorList>
    </citation>
    <scope>IDENTIFICATION</scope>
</reference>
<dbReference type="AlphaFoldDB" id="A0A183ASB4"/>